<dbReference type="Bgee" id="FBgn0268227">
    <property type="expression patterns" value="Expressed in male reproductive system and 3 other cell types or tissues"/>
</dbReference>
<dbReference type="KEGG" id="dsi:Dsimw501_GD26937"/>
<feature type="compositionally biased region" description="Polar residues" evidence="2">
    <location>
        <begin position="9"/>
        <end position="33"/>
    </location>
</feature>
<sequence>MDSDRKLNSDSNENTSANDELPGSSSNANTEQNAPGAHGIVGREYFQNNNDQQKKEFFLLDMKSKFLFLNKMLEEYESDGDMIDKRKGSITAMRDKYALEIAELSNNLKDECALASQSSSVSNIESCGLKSESTKQPTEQAQYENGNKYKELRLAKLKEELRLLDSEISNLNRCIEKRNQAACKLKDNIGILYKRVEPHIQPTKQHGL</sequence>
<keyword evidence="1" id="KW-0175">Coiled coil</keyword>
<reference evidence="3" key="1">
    <citation type="journal article" date="2013" name="Genome Res.">
        <title>A second-generation assembly of the Drosophila simulans genome provides new insights into patterns of lineage-specific divergence.</title>
        <authorList>
            <person name="Hu T.T."/>
            <person name="Eisen M.B."/>
            <person name="Thornton K.R."/>
            <person name="Andolfatto P."/>
        </authorList>
    </citation>
    <scope>NUCLEOTIDE SEQUENCE [LARGE SCALE GENOMIC DNA]</scope>
    <source>
        <strain evidence="3">W501</strain>
    </source>
</reference>
<dbReference type="Proteomes" id="UP000035880">
    <property type="component" value="Chromosome 3L"/>
</dbReference>
<accession>A0A0J9RV39</accession>
<evidence type="ECO:0000256" key="1">
    <source>
        <dbReference type="SAM" id="Coils"/>
    </source>
</evidence>
<feature type="coiled-coil region" evidence="1">
    <location>
        <begin position="147"/>
        <end position="174"/>
    </location>
</feature>
<evidence type="ECO:0000313" key="3">
    <source>
        <dbReference type="EMBL" id="KMY99558.1"/>
    </source>
</evidence>
<name>A0A0J9RV39_DROSI</name>
<proteinExistence type="predicted"/>
<dbReference type="AlphaFoldDB" id="A0A0J9RV39"/>
<reference evidence="3" key="3">
    <citation type="submission" date="2015-04" db="EMBL/GenBank/DDBJ databases">
        <authorList>
            <consortium name="FlyBase"/>
        </authorList>
    </citation>
    <scope>NUCLEOTIDE SEQUENCE</scope>
    <source>
        <strain evidence="3">W501</strain>
    </source>
</reference>
<organism evidence="3">
    <name type="scientific">Drosophila simulans</name>
    <name type="common">Fruit fly</name>
    <dbReference type="NCBI Taxonomy" id="7240"/>
    <lineage>
        <taxon>Eukaryota</taxon>
        <taxon>Metazoa</taxon>
        <taxon>Ecdysozoa</taxon>
        <taxon>Arthropoda</taxon>
        <taxon>Hexapoda</taxon>
        <taxon>Insecta</taxon>
        <taxon>Pterygota</taxon>
        <taxon>Neoptera</taxon>
        <taxon>Endopterygota</taxon>
        <taxon>Diptera</taxon>
        <taxon>Brachycera</taxon>
        <taxon>Muscomorpha</taxon>
        <taxon>Ephydroidea</taxon>
        <taxon>Drosophilidae</taxon>
        <taxon>Drosophila</taxon>
        <taxon>Sophophora</taxon>
    </lineage>
</organism>
<feature type="region of interest" description="Disordered" evidence="2">
    <location>
        <begin position="1"/>
        <end position="38"/>
    </location>
</feature>
<reference evidence="3" key="2">
    <citation type="submission" date="2014-06" db="EMBL/GenBank/DDBJ databases">
        <authorList>
            <person name="Hu T."/>
            <person name="Eisen M.B."/>
            <person name="Thornton K.R."/>
            <person name="Andolfatto P."/>
        </authorList>
    </citation>
    <scope>NUCLEOTIDE SEQUENCE</scope>
    <source>
        <strain evidence="3">W501</strain>
    </source>
</reference>
<gene>
    <name evidence="3" type="primary">Dsim\GD26937</name>
    <name evidence="3" type="ORF">Dsimw501_GD26937</name>
</gene>
<dbReference type="EMBL" id="CM002912">
    <property type="protein sequence ID" value="KMY99558.1"/>
    <property type="molecule type" value="Genomic_DNA"/>
</dbReference>
<protein>
    <submittedName>
        <fullName evidence="3">Uncharacterized protein</fullName>
    </submittedName>
</protein>
<evidence type="ECO:0000256" key="2">
    <source>
        <dbReference type="SAM" id="MobiDB-lite"/>
    </source>
</evidence>